<sequence length="362" mass="42040">MSDHPESSNITMNYAPIQREIRLPRPQPQHPTTETVSYIEPPHVILCSDENITPEEMIVTAICWTLGTRPTKVPVRQVHMTPELAKALEMATNMNHFDQILVFLGMAGLMTIVKKIRSCFNPSHEYLINRWQAVCKANKIENIFKSGVVLQKRYLTFIRTLEIWQVWIESRPALSRSLLVAALDLPEGSPMLVKTAMAEVKIKIKYFGMKRIIKMDAFVSVKNVNVNKAIFLSDIAQQAADLRRAMDELRTRYGNRFPYLEIYRLEGRDRLNFRKYPDLFYAVFATEVAKKKTIPDSVRDILMDFQTRTAKYIIDDELKKTLKSEMLDEVTTENLRFLNIDPRLFCQRREENGNLISYCTII</sequence>
<name>A0A6J1QWU8_9HYME</name>
<dbReference type="OrthoDB" id="6929652at2759"/>
<dbReference type="GeneID" id="112463161"/>
<reference evidence="2" key="1">
    <citation type="submission" date="2025-08" db="UniProtKB">
        <authorList>
            <consortium name="RefSeq"/>
        </authorList>
    </citation>
    <scope>IDENTIFICATION</scope>
    <source>
        <tissue evidence="2">Whole body</tissue>
    </source>
</reference>
<accession>A0A6J1QWU8</accession>
<dbReference type="Proteomes" id="UP000504618">
    <property type="component" value="Unplaced"/>
</dbReference>
<organism evidence="1 2">
    <name type="scientific">Temnothorax curvispinosus</name>
    <dbReference type="NCBI Taxonomy" id="300111"/>
    <lineage>
        <taxon>Eukaryota</taxon>
        <taxon>Metazoa</taxon>
        <taxon>Ecdysozoa</taxon>
        <taxon>Arthropoda</taxon>
        <taxon>Hexapoda</taxon>
        <taxon>Insecta</taxon>
        <taxon>Pterygota</taxon>
        <taxon>Neoptera</taxon>
        <taxon>Endopterygota</taxon>
        <taxon>Hymenoptera</taxon>
        <taxon>Apocrita</taxon>
        <taxon>Aculeata</taxon>
        <taxon>Formicoidea</taxon>
        <taxon>Formicidae</taxon>
        <taxon>Myrmicinae</taxon>
        <taxon>Temnothorax</taxon>
    </lineage>
</organism>
<evidence type="ECO:0000313" key="2">
    <source>
        <dbReference type="RefSeq" id="XP_024885125.1"/>
    </source>
</evidence>
<proteinExistence type="predicted"/>
<dbReference type="InterPro" id="IPR009441">
    <property type="entry name" value="P40_nucleoprot_BD-vir"/>
</dbReference>
<gene>
    <name evidence="2" type="primary">LOC112463161</name>
</gene>
<dbReference type="RefSeq" id="XP_024885125.1">
    <property type="nucleotide sequence ID" value="XM_025029357.1"/>
</dbReference>
<keyword evidence="1" id="KW-1185">Reference proteome</keyword>
<dbReference type="Gene3D" id="1.10.3050.10">
    <property type="entry name" value="borna disease virus nucleoprotein, domain 2"/>
    <property type="match status" value="1"/>
</dbReference>
<dbReference type="InterPro" id="IPR015970">
    <property type="entry name" value="P40_nucleoprot_sub2_BD-vir"/>
</dbReference>
<dbReference type="AlphaFoldDB" id="A0A6J1QWU8"/>
<protein>
    <submittedName>
        <fullName evidence="2">Uncharacterized protein LOC112463161</fullName>
    </submittedName>
</protein>
<dbReference type="Pfam" id="PF06407">
    <property type="entry name" value="BDV_P40"/>
    <property type="match status" value="1"/>
</dbReference>
<evidence type="ECO:0000313" key="1">
    <source>
        <dbReference type="Proteomes" id="UP000504618"/>
    </source>
</evidence>